<dbReference type="PANTHER" id="PTHR33337:SF40">
    <property type="entry name" value="CENP-V_GFA DOMAIN-CONTAINING PROTEIN-RELATED"/>
    <property type="match status" value="1"/>
</dbReference>
<dbReference type="Proteomes" id="UP000379480">
    <property type="component" value="Unassembled WGS sequence"/>
</dbReference>
<evidence type="ECO:0000313" key="6">
    <source>
        <dbReference type="EMBL" id="VVN71188.1"/>
    </source>
</evidence>
<dbReference type="GO" id="GO:0046872">
    <property type="term" value="F:metal ion binding"/>
    <property type="evidence" value="ECO:0007669"/>
    <property type="project" value="UniProtKB-KW"/>
</dbReference>
<accession>A0A5E6ZXF6</accession>
<dbReference type="GO" id="GO:0051907">
    <property type="term" value="F:S-(hydroxymethyl)glutathione synthase activity"/>
    <property type="evidence" value="ECO:0007669"/>
    <property type="project" value="UniProtKB-EC"/>
</dbReference>
<dbReference type="InterPro" id="IPR011057">
    <property type="entry name" value="Mss4-like_sf"/>
</dbReference>
<protein>
    <submittedName>
        <fullName evidence="6">Glutathione-dependent formaldehyde-activating enzyme</fullName>
        <ecNumber evidence="6">4.4.1.22</ecNumber>
    </submittedName>
</protein>
<comment type="similarity">
    <text evidence="1">Belongs to the Gfa family.</text>
</comment>
<dbReference type="Gene3D" id="3.90.1590.10">
    <property type="entry name" value="glutathione-dependent formaldehyde- activating enzyme (gfa)"/>
    <property type="match status" value="1"/>
</dbReference>
<dbReference type="Pfam" id="PF04828">
    <property type="entry name" value="GFA"/>
    <property type="match status" value="1"/>
</dbReference>
<name>A0A5E6ZXF6_PSEFL</name>
<keyword evidence="3" id="KW-0862">Zinc</keyword>
<evidence type="ECO:0000256" key="3">
    <source>
        <dbReference type="ARBA" id="ARBA00022833"/>
    </source>
</evidence>
<dbReference type="SUPFAM" id="SSF51316">
    <property type="entry name" value="Mss4-like"/>
    <property type="match status" value="1"/>
</dbReference>
<dbReference type="InterPro" id="IPR006913">
    <property type="entry name" value="CENP-V/GFA"/>
</dbReference>
<evidence type="ECO:0000313" key="7">
    <source>
        <dbReference type="Proteomes" id="UP000379480"/>
    </source>
</evidence>
<reference evidence="6 7" key="1">
    <citation type="submission" date="2019-09" db="EMBL/GenBank/DDBJ databases">
        <authorList>
            <person name="Chandra G."/>
            <person name="Truman W A."/>
        </authorList>
    </citation>
    <scope>NUCLEOTIDE SEQUENCE [LARGE SCALE GENOMIC DNA]</scope>
    <source>
        <strain evidence="6">PS723</strain>
    </source>
</reference>
<dbReference type="RefSeq" id="WP_150802029.1">
    <property type="nucleotide sequence ID" value="NZ_CABVHY010000002.1"/>
</dbReference>
<evidence type="ECO:0000256" key="1">
    <source>
        <dbReference type="ARBA" id="ARBA00005495"/>
    </source>
</evidence>
<feature type="domain" description="CENP-V/GFA" evidence="5">
    <location>
        <begin position="4"/>
        <end position="109"/>
    </location>
</feature>
<evidence type="ECO:0000259" key="5">
    <source>
        <dbReference type="PROSITE" id="PS51891"/>
    </source>
</evidence>
<evidence type="ECO:0000256" key="4">
    <source>
        <dbReference type="ARBA" id="ARBA00023239"/>
    </source>
</evidence>
<dbReference type="PANTHER" id="PTHR33337">
    <property type="entry name" value="GFA DOMAIN-CONTAINING PROTEIN"/>
    <property type="match status" value="1"/>
</dbReference>
<organism evidence="6 7">
    <name type="scientific">Pseudomonas fluorescens</name>
    <dbReference type="NCBI Taxonomy" id="294"/>
    <lineage>
        <taxon>Bacteria</taxon>
        <taxon>Pseudomonadati</taxon>
        <taxon>Pseudomonadota</taxon>
        <taxon>Gammaproteobacteria</taxon>
        <taxon>Pseudomonadales</taxon>
        <taxon>Pseudomonadaceae</taxon>
        <taxon>Pseudomonas</taxon>
    </lineage>
</organism>
<dbReference type="AlphaFoldDB" id="A0A5E6ZXF6"/>
<dbReference type="EC" id="4.4.1.22" evidence="6"/>
<dbReference type="PROSITE" id="PS51891">
    <property type="entry name" value="CENP_V_GFA"/>
    <property type="match status" value="1"/>
</dbReference>
<evidence type="ECO:0000256" key="2">
    <source>
        <dbReference type="ARBA" id="ARBA00022723"/>
    </source>
</evidence>
<gene>
    <name evidence="6" type="primary">gfa_1</name>
    <name evidence="6" type="ORF">PS723_00415</name>
</gene>
<dbReference type="EMBL" id="CABVHY010000002">
    <property type="protein sequence ID" value="VVN71188.1"/>
    <property type="molecule type" value="Genomic_DNA"/>
</dbReference>
<sequence>MNDYAGSCLCGAVTYRIRAEIKEAGHCHCSQCRKFHGAAFATYVTVPRAALECVTGAEVIRAYRSSPTVSREFCSLCGSSLFWSSTSGEHPEKIAVALGTLDTPFMPARQEHIFVASKACWVSVGDDWPQTP</sequence>
<keyword evidence="4 6" id="KW-0456">Lyase</keyword>
<proteinExistence type="inferred from homology"/>
<dbReference type="OrthoDB" id="7765631at2"/>
<keyword evidence="2" id="KW-0479">Metal-binding</keyword>